<dbReference type="EMBL" id="JACRUO010000001">
    <property type="protein sequence ID" value="MBD3689792.1"/>
    <property type="molecule type" value="Genomic_DNA"/>
</dbReference>
<keyword evidence="2" id="KW-1185">Reference proteome</keyword>
<organism evidence="1 2">
    <name type="scientific">Nanchangia anserum</name>
    <dbReference type="NCBI Taxonomy" id="2692125"/>
    <lineage>
        <taxon>Bacteria</taxon>
        <taxon>Bacillati</taxon>
        <taxon>Actinomycetota</taxon>
        <taxon>Actinomycetes</taxon>
        <taxon>Actinomycetales</taxon>
        <taxon>Actinomycetaceae</taxon>
        <taxon>Nanchangia</taxon>
    </lineage>
</organism>
<gene>
    <name evidence="1" type="ORF">H8R10_06070</name>
</gene>
<proteinExistence type="predicted"/>
<dbReference type="RefSeq" id="WP_191071815.1">
    <property type="nucleotide sequence ID" value="NZ_CP060506.1"/>
</dbReference>
<reference evidence="1 2" key="1">
    <citation type="submission" date="2020-08" db="EMBL/GenBank/DDBJ databases">
        <title>Winkia gen. nov., sp. nov., isolated from faeces of the Anser albifrons in China.</title>
        <authorList>
            <person name="Liu Q."/>
        </authorList>
    </citation>
    <scope>NUCLEOTIDE SEQUENCE [LARGE SCALE GENOMIC DNA]</scope>
    <source>
        <strain evidence="1 2">C62</strain>
    </source>
</reference>
<sequence>MNNPVDLGSPRLLSAHERLVIALQRGATARRAGQIAGVPEERAQLMLDHLQRAGMLRTAGQAIGCEQGACSATPSADPNVAMHCAGCPLAHG</sequence>
<accession>A0A8I0G8G1</accession>
<dbReference type="AlphaFoldDB" id="A0A8I0G8G1"/>
<dbReference type="Gene3D" id="1.10.10.10">
    <property type="entry name" value="Winged helix-like DNA-binding domain superfamily/Winged helix DNA-binding domain"/>
    <property type="match status" value="1"/>
</dbReference>
<dbReference type="Proteomes" id="UP000627538">
    <property type="component" value="Unassembled WGS sequence"/>
</dbReference>
<dbReference type="InterPro" id="IPR036388">
    <property type="entry name" value="WH-like_DNA-bd_sf"/>
</dbReference>
<comment type="caution">
    <text evidence="1">The sequence shown here is derived from an EMBL/GenBank/DDBJ whole genome shotgun (WGS) entry which is preliminary data.</text>
</comment>
<name>A0A8I0G8G1_9ACTO</name>
<evidence type="ECO:0000313" key="1">
    <source>
        <dbReference type="EMBL" id="MBD3689792.1"/>
    </source>
</evidence>
<protein>
    <recommendedName>
        <fullName evidence="3">Transcriptional regulator HTH-type FeoC domain-containing protein</fullName>
    </recommendedName>
</protein>
<evidence type="ECO:0000313" key="2">
    <source>
        <dbReference type="Proteomes" id="UP000627538"/>
    </source>
</evidence>
<evidence type="ECO:0008006" key="3">
    <source>
        <dbReference type="Google" id="ProtNLM"/>
    </source>
</evidence>